<feature type="signal peptide" evidence="8">
    <location>
        <begin position="1"/>
        <end position="31"/>
    </location>
</feature>
<protein>
    <recommendedName>
        <fullName evidence="6">Peptidyl-prolyl cis-trans isomerase</fullName>
        <ecNumber evidence="6">5.2.1.8</ecNumber>
    </recommendedName>
</protein>
<accession>A0A512AHW7</accession>
<dbReference type="EC" id="5.2.1.8" evidence="6"/>
<feature type="chain" id="PRO_5021960404" description="Peptidyl-prolyl cis-trans isomerase" evidence="8">
    <location>
        <begin position="32"/>
        <end position="214"/>
    </location>
</feature>
<dbReference type="PROSITE" id="PS50059">
    <property type="entry name" value="FKBP_PPIASE"/>
    <property type="match status" value="1"/>
</dbReference>
<dbReference type="GO" id="GO:0003755">
    <property type="term" value="F:peptidyl-prolyl cis-trans isomerase activity"/>
    <property type="evidence" value="ECO:0007669"/>
    <property type="project" value="UniProtKB-UniRule"/>
</dbReference>
<dbReference type="InterPro" id="IPR001179">
    <property type="entry name" value="PPIase_FKBP_dom"/>
</dbReference>
<evidence type="ECO:0000256" key="4">
    <source>
        <dbReference type="ARBA" id="ARBA00023235"/>
    </source>
</evidence>
<comment type="caution">
    <text evidence="10">The sequence shown here is derived from an EMBL/GenBank/DDBJ whole genome shotgun (WGS) entry which is preliminary data.</text>
</comment>
<evidence type="ECO:0000256" key="8">
    <source>
        <dbReference type="SAM" id="SignalP"/>
    </source>
</evidence>
<evidence type="ECO:0000256" key="7">
    <source>
        <dbReference type="SAM" id="MobiDB-lite"/>
    </source>
</evidence>
<keyword evidence="11" id="KW-1185">Reference proteome</keyword>
<organism evidence="10 11">
    <name type="scientific">Novosphingobium sediminis</name>
    <dbReference type="NCBI Taxonomy" id="707214"/>
    <lineage>
        <taxon>Bacteria</taxon>
        <taxon>Pseudomonadati</taxon>
        <taxon>Pseudomonadota</taxon>
        <taxon>Alphaproteobacteria</taxon>
        <taxon>Sphingomonadales</taxon>
        <taxon>Sphingomonadaceae</taxon>
        <taxon>Novosphingobium</taxon>
    </lineage>
</organism>
<evidence type="ECO:0000256" key="6">
    <source>
        <dbReference type="RuleBase" id="RU003915"/>
    </source>
</evidence>
<keyword evidence="8" id="KW-0732">Signal</keyword>
<keyword evidence="4 5" id="KW-0413">Isomerase</keyword>
<name>A0A512AHW7_9SPHN</name>
<dbReference type="PANTHER" id="PTHR43811:SF19">
    <property type="entry name" value="39 KDA FK506-BINDING NUCLEAR PROTEIN"/>
    <property type="match status" value="1"/>
</dbReference>
<feature type="compositionally biased region" description="Low complexity" evidence="7">
    <location>
        <begin position="190"/>
        <end position="214"/>
    </location>
</feature>
<evidence type="ECO:0000256" key="1">
    <source>
        <dbReference type="ARBA" id="ARBA00000971"/>
    </source>
</evidence>
<evidence type="ECO:0000259" key="9">
    <source>
        <dbReference type="PROSITE" id="PS50059"/>
    </source>
</evidence>
<evidence type="ECO:0000313" key="10">
    <source>
        <dbReference type="EMBL" id="GEN99310.1"/>
    </source>
</evidence>
<dbReference type="Pfam" id="PF00254">
    <property type="entry name" value="FKBP_C"/>
    <property type="match status" value="1"/>
</dbReference>
<sequence length="214" mass="21458">MGRGMNNTHCGLSRIALSLSIAALVAAPAVAAPAAKRVPASAATVAAAPAPAAEILPVPLNPVVPAALRVCTAKTASGLGTRVLKAAEGAKPGASDYVLVNYIGYLAANGTVFDQNTSQAFPAGGVIKGFSEGLQLMSKGSVWRFCIPAAIGYGEKGAGPIPANADLVFQVELVDFKTEAEISAMRAEVQKQQAGADAPAQAAPAAPAADKPKN</sequence>
<evidence type="ECO:0000256" key="5">
    <source>
        <dbReference type="PROSITE-ProRule" id="PRU00277"/>
    </source>
</evidence>
<dbReference type="InterPro" id="IPR046357">
    <property type="entry name" value="PPIase_dom_sf"/>
</dbReference>
<dbReference type="Gene3D" id="3.10.50.40">
    <property type="match status" value="1"/>
</dbReference>
<gene>
    <name evidence="10" type="ORF">NSE01_11430</name>
</gene>
<evidence type="ECO:0000256" key="3">
    <source>
        <dbReference type="ARBA" id="ARBA00023110"/>
    </source>
</evidence>
<dbReference type="SUPFAM" id="SSF54534">
    <property type="entry name" value="FKBP-like"/>
    <property type="match status" value="1"/>
</dbReference>
<dbReference type="Proteomes" id="UP000321464">
    <property type="component" value="Unassembled WGS sequence"/>
</dbReference>
<evidence type="ECO:0000256" key="2">
    <source>
        <dbReference type="ARBA" id="ARBA00006577"/>
    </source>
</evidence>
<comment type="similarity">
    <text evidence="2 6">Belongs to the FKBP-type PPIase family.</text>
</comment>
<dbReference type="AlphaFoldDB" id="A0A512AHW7"/>
<dbReference type="PANTHER" id="PTHR43811">
    <property type="entry name" value="FKBP-TYPE PEPTIDYL-PROLYL CIS-TRANS ISOMERASE FKPA"/>
    <property type="match status" value="1"/>
</dbReference>
<comment type="catalytic activity">
    <reaction evidence="1 5 6">
        <text>[protein]-peptidylproline (omega=180) = [protein]-peptidylproline (omega=0)</text>
        <dbReference type="Rhea" id="RHEA:16237"/>
        <dbReference type="Rhea" id="RHEA-COMP:10747"/>
        <dbReference type="Rhea" id="RHEA-COMP:10748"/>
        <dbReference type="ChEBI" id="CHEBI:83833"/>
        <dbReference type="ChEBI" id="CHEBI:83834"/>
        <dbReference type="EC" id="5.2.1.8"/>
    </reaction>
</comment>
<proteinExistence type="inferred from homology"/>
<keyword evidence="3 5" id="KW-0697">Rotamase</keyword>
<dbReference type="EMBL" id="BJYR01000007">
    <property type="protein sequence ID" value="GEN99310.1"/>
    <property type="molecule type" value="Genomic_DNA"/>
</dbReference>
<feature type="domain" description="PPIase FKBP-type" evidence="9">
    <location>
        <begin position="95"/>
        <end position="177"/>
    </location>
</feature>
<feature type="region of interest" description="Disordered" evidence="7">
    <location>
        <begin position="188"/>
        <end position="214"/>
    </location>
</feature>
<reference evidence="10 11" key="1">
    <citation type="submission" date="2019-07" db="EMBL/GenBank/DDBJ databases">
        <title>Whole genome shotgun sequence of Novosphingobium sediminis NBRC 106119.</title>
        <authorList>
            <person name="Hosoyama A."/>
            <person name="Uohara A."/>
            <person name="Ohji S."/>
            <person name="Ichikawa N."/>
        </authorList>
    </citation>
    <scope>NUCLEOTIDE SEQUENCE [LARGE SCALE GENOMIC DNA]</scope>
    <source>
        <strain evidence="10 11">NBRC 106119</strain>
    </source>
</reference>
<evidence type="ECO:0000313" key="11">
    <source>
        <dbReference type="Proteomes" id="UP000321464"/>
    </source>
</evidence>